<dbReference type="CDD" id="cd10917">
    <property type="entry name" value="CE4_NodB_like_6s_7s"/>
    <property type="match status" value="1"/>
</dbReference>
<reference evidence="2" key="1">
    <citation type="journal article" date="2014" name="Int. J. Syst. Evol. Microbiol.">
        <title>Complete genome sequence of Corynebacterium casei LMG S-19264T (=DSM 44701T), isolated from a smear-ripened cheese.</title>
        <authorList>
            <consortium name="US DOE Joint Genome Institute (JGI-PGF)"/>
            <person name="Walter F."/>
            <person name="Albersmeier A."/>
            <person name="Kalinowski J."/>
            <person name="Ruckert C."/>
        </authorList>
    </citation>
    <scope>NUCLEOTIDE SEQUENCE</scope>
    <source>
        <strain evidence="2">JCM 3091</strain>
    </source>
</reference>
<sequence length="280" mass="29859">MDGSGGVPPRRHTMPRGVDRRALLRGAGLLGCGVGLGAVGAASGAGLLERRLPILGGPASATVADRGRHPGQGRLDVMWSVRTPDRLVALTFDDGPRPDWTTFTLDTLAAHDVPATFFFVGERVRRHAAVVRGRMGRHEVGSHSWRHADLATLDADAVHTDLARAHAAIAEVTGQQPRLFRPPYGHLGGATLLAASRFDYQVVLWSLQMLESQYPGDPAGHARDLAARVEPGAVLLAHDVGPADRLVALRGLPQFIAGVRARGFRFVTVTQLLRAGHPIG</sequence>
<comment type="caution">
    <text evidence="2">The sequence shown here is derived from an EMBL/GenBank/DDBJ whole genome shotgun (WGS) entry which is preliminary data.</text>
</comment>
<dbReference type="InterPro" id="IPR002509">
    <property type="entry name" value="NODB_dom"/>
</dbReference>
<proteinExistence type="predicted"/>
<feature type="domain" description="NodB homology" evidence="1">
    <location>
        <begin position="86"/>
        <end position="267"/>
    </location>
</feature>
<dbReference type="Proteomes" id="UP000662200">
    <property type="component" value="Unassembled WGS sequence"/>
</dbReference>
<dbReference type="SUPFAM" id="SSF88713">
    <property type="entry name" value="Glycoside hydrolase/deacetylase"/>
    <property type="match status" value="1"/>
</dbReference>
<dbReference type="EMBL" id="BMQC01000002">
    <property type="protein sequence ID" value="GGK18770.1"/>
    <property type="molecule type" value="Genomic_DNA"/>
</dbReference>
<dbReference type="PANTHER" id="PTHR10587:SF137">
    <property type="entry name" value="4-DEOXY-4-FORMAMIDO-L-ARABINOSE-PHOSPHOUNDECAPRENOL DEFORMYLASE ARND-RELATED"/>
    <property type="match status" value="1"/>
</dbReference>
<dbReference type="Gene3D" id="3.20.20.370">
    <property type="entry name" value="Glycoside hydrolase/deacetylase"/>
    <property type="match status" value="1"/>
</dbReference>
<protein>
    <recommendedName>
        <fullName evidence="1">NodB homology domain-containing protein</fullName>
    </recommendedName>
</protein>
<dbReference type="RefSeq" id="WP_229789345.1">
    <property type="nucleotide sequence ID" value="NZ_BMQC01000002.1"/>
</dbReference>
<dbReference type="PANTHER" id="PTHR10587">
    <property type="entry name" value="GLYCOSYL TRANSFERASE-RELATED"/>
    <property type="match status" value="1"/>
</dbReference>
<gene>
    <name evidence="2" type="ORF">GCM10010124_09240</name>
</gene>
<dbReference type="PROSITE" id="PS51677">
    <property type="entry name" value="NODB"/>
    <property type="match status" value="1"/>
</dbReference>
<evidence type="ECO:0000313" key="3">
    <source>
        <dbReference type="Proteomes" id="UP000662200"/>
    </source>
</evidence>
<dbReference type="GO" id="GO:0005975">
    <property type="term" value="P:carbohydrate metabolic process"/>
    <property type="evidence" value="ECO:0007669"/>
    <property type="project" value="InterPro"/>
</dbReference>
<reference evidence="2" key="2">
    <citation type="submission" date="2020-09" db="EMBL/GenBank/DDBJ databases">
        <authorList>
            <person name="Sun Q."/>
            <person name="Ohkuma M."/>
        </authorList>
    </citation>
    <scope>NUCLEOTIDE SEQUENCE</scope>
    <source>
        <strain evidence="2">JCM 3091</strain>
    </source>
</reference>
<evidence type="ECO:0000313" key="2">
    <source>
        <dbReference type="EMBL" id="GGK18770.1"/>
    </source>
</evidence>
<dbReference type="InterPro" id="IPR011330">
    <property type="entry name" value="Glyco_hydro/deAcase_b/a-brl"/>
</dbReference>
<dbReference type="AlphaFoldDB" id="A0A8J3FGW5"/>
<organism evidence="2 3">
    <name type="scientific">Pilimelia terevasa</name>
    <dbReference type="NCBI Taxonomy" id="53372"/>
    <lineage>
        <taxon>Bacteria</taxon>
        <taxon>Bacillati</taxon>
        <taxon>Actinomycetota</taxon>
        <taxon>Actinomycetes</taxon>
        <taxon>Micromonosporales</taxon>
        <taxon>Micromonosporaceae</taxon>
        <taxon>Pilimelia</taxon>
    </lineage>
</organism>
<dbReference type="Pfam" id="PF01522">
    <property type="entry name" value="Polysacc_deac_1"/>
    <property type="match status" value="1"/>
</dbReference>
<evidence type="ECO:0000259" key="1">
    <source>
        <dbReference type="PROSITE" id="PS51677"/>
    </source>
</evidence>
<keyword evidence="3" id="KW-1185">Reference proteome</keyword>
<accession>A0A8J3FGW5</accession>
<dbReference type="InterPro" id="IPR006311">
    <property type="entry name" value="TAT_signal"/>
</dbReference>
<name>A0A8J3FGW5_9ACTN</name>
<dbReference type="GO" id="GO:0016810">
    <property type="term" value="F:hydrolase activity, acting on carbon-nitrogen (but not peptide) bonds"/>
    <property type="evidence" value="ECO:0007669"/>
    <property type="project" value="InterPro"/>
</dbReference>
<dbReference type="PROSITE" id="PS51318">
    <property type="entry name" value="TAT"/>
    <property type="match status" value="1"/>
</dbReference>
<dbReference type="InterPro" id="IPR050248">
    <property type="entry name" value="Polysacc_deacetylase_ArnD"/>
</dbReference>